<gene>
    <name evidence="1" type="ORF">CKQ53_00230</name>
    <name evidence="2" type="ORF">CKQ53_18070</name>
</gene>
<evidence type="ECO:0000313" key="3">
    <source>
        <dbReference type="Proteomes" id="UP000263881"/>
    </source>
</evidence>
<protein>
    <recommendedName>
        <fullName evidence="4">Tail fiber assembly protein</fullName>
    </recommendedName>
</protein>
<dbReference type="Proteomes" id="UP000263881">
    <property type="component" value="Chromosome"/>
</dbReference>
<dbReference type="EMBL" id="CP023009">
    <property type="protein sequence ID" value="AXW85565.1"/>
    <property type="molecule type" value="Genomic_DNA"/>
</dbReference>
<sequence>MYKFSNGMFYPYILEQAYSAAGTWPDDGVDVDESTLRLFSVAQAGKTLGTDEHGYPCWVEMTVYSDAEYRPEETTTNNNHGDI</sequence>
<evidence type="ECO:0000313" key="2">
    <source>
        <dbReference type="EMBL" id="AXW88691.1"/>
    </source>
</evidence>
<dbReference type="RefSeq" id="WP_094118917.1">
    <property type="nucleotide sequence ID" value="NZ_CP023009.1"/>
</dbReference>
<proteinExistence type="predicted"/>
<reference evidence="2 3" key="1">
    <citation type="submission" date="2017-08" db="EMBL/GenBank/DDBJ databases">
        <title>Comparative genomics of bacteria isolated from necrotic lesions of AOD affected trees.</title>
        <authorList>
            <person name="Doonan J."/>
            <person name="Denman S."/>
            <person name="McDonald J.E."/>
        </authorList>
    </citation>
    <scope>NUCLEOTIDE SEQUENCE [LARGE SCALE GENOMIC DNA]</scope>
    <source>
        <strain evidence="2 3">477</strain>
    </source>
</reference>
<accession>A0AAD0SK23</accession>
<evidence type="ECO:0008006" key="4">
    <source>
        <dbReference type="Google" id="ProtNLM"/>
    </source>
</evidence>
<organism evidence="2 3">
    <name type="scientific">Lonsdalea britannica</name>
    <dbReference type="NCBI Taxonomy" id="1082704"/>
    <lineage>
        <taxon>Bacteria</taxon>
        <taxon>Pseudomonadati</taxon>
        <taxon>Pseudomonadota</taxon>
        <taxon>Gammaproteobacteria</taxon>
        <taxon>Enterobacterales</taxon>
        <taxon>Pectobacteriaceae</taxon>
        <taxon>Lonsdalea</taxon>
    </lineage>
</organism>
<dbReference type="KEGG" id="lbq:CKQ53_18070"/>
<evidence type="ECO:0000313" key="1">
    <source>
        <dbReference type="EMBL" id="AXW85565.1"/>
    </source>
</evidence>
<dbReference type="EMBL" id="CP023009">
    <property type="protein sequence ID" value="AXW88691.1"/>
    <property type="molecule type" value="Genomic_DNA"/>
</dbReference>
<keyword evidence="3" id="KW-1185">Reference proteome</keyword>
<name>A0AAD0SK23_9GAMM</name>
<dbReference type="KEGG" id="lbq:CKQ53_00230"/>
<dbReference type="AlphaFoldDB" id="A0AAD0SK23"/>